<dbReference type="RefSeq" id="WP_092963354.1">
    <property type="nucleotide sequence ID" value="NZ_FOSQ01000025.1"/>
</dbReference>
<sequence length="78" mass="7880">MPLPIILAAPAIAAGALATALMVYLKTHALHIATSAAMAAASAWVRTRDADAAVEAALRAGARAAAGDAIRDFFEHLG</sequence>
<dbReference type="EMBL" id="FOSQ01000025">
    <property type="protein sequence ID" value="SFL13819.1"/>
    <property type="molecule type" value="Genomic_DNA"/>
</dbReference>
<dbReference type="Proteomes" id="UP000199473">
    <property type="component" value="Unassembled WGS sequence"/>
</dbReference>
<protein>
    <submittedName>
        <fullName evidence="1">Uncharacterized protein</fullName>
    </submittedName>
</protein>
<keyword evidence="2" id="KW-1185">Reference proteome</keyword>
<evidence type="ECO:0000313" key="2">
    <source>
        <dbReference type="Proteomes" id="UP000199473"/>
    </source>
</evidence>
<organism evidence="1 2">
    <name type="scientific">Falsiroseomonas stagni DSM 19981</name>
    <dbReference type="NCBI Taxonomy" id="1123062"/>
    <lineage>
        <taxon>Bacteria</taxon>
        <taxon>Pseudomonadati</taxon>
        <taxon>Pseudomonadota</taxon>
        <taxon>Alphaproteobacteria</taxon>
        <taxon>Acetobacterales</taxon>
        <taxon>Roseomonadaceae</taxon>
        <taxon>Falsiroseomonas</taxon>
    </lineage>
</organism>
<reference evidence="1 2" key="1">
    <citation type="submission" date="2016-10" db="EMBL/GenBank/DDBJ databases">
        <authorList>
            <person name="de Groot N.N."/>
        </authorList>
    </citation>
    <scope>NUCLEOTIDE SEQUENCE [LARGE SCALE GENOMIC DNA]</scope>
    <source>
        <strain evidence="1 2">DSM 19981</strain>
    </source>
</reference>
<dbReference type="STRING" id="1123062.SAMN02745775_1255"/>
<proteinExistence type="predicted"/>
<gene>
    <name evidence="1" type="ORF">SAMN02745775_1255</name>
</gene>
<name>A0A1I4F8G3_9PROT</name>
<dbReference type="AlphaFoldDB" id="A0A1I4F8G3"/>
<accession>A0A1I4F8G3</accession>
<evidence type="ECO:0000313" key="1">
    <source>
        <dbReference type="EMBL" id="SFL13819.1"/>
    </source>
</evidence>